<sequence length="206" mass="21860">MKKMGFTLIELMIGLTIVAAMAGAVVAILDPLALRARVRDARRIQDLETLQTALELRFTDAGTYPASGIPSVNIGCVLGSSGWQRVDDGNTGAGGSCLYQGLVNCPSCTTDTSRYILVMPRDPQKPVGDINTEPTSPCGETTTQRYNYKSNTTGGSYILTAMLERGGNNTGHECSSLSNWASFGSCPIGLTYSAASFCYGLQNPNP</sequence>
<dbReference type="Proteomes" id="UP000176504">
    <property type="component" value="Unassembled WGS sequence"/>
</dbReference>
<gene>
    <name evidence="3" type="ORF">A3A78_00420</name>
</gene>
<organism evidence="3 4">
    <name type="scientific">candidate division WWE3 bacterium RIFCSPLOWO2_01_FULL_41_18</name>
    <dbReference type="NCBI Taxonomy" id="1802625"/>
    <lineage>
        <taxon>Bacteria</taxon>
        <taxon>Katanobacteria</taxon>
    </lineage>
</organism>
<keyword evidence="2" id="KW-1133">Transmembrane helix</keyword>
<protein>
    <recommendedName>
        <fullName evidence="5">Type II secretion system protein GspG C-terminal domain-containing protein</fullName>
    </recommendedName>
</protein>
<dbReference type="Pfam" id="PF07963">
    <property type="entry name" value="N_methyl"/>
    <property type="match status" value="1"/>
</dbReference>
<keyword evidence="2" id="KW-0812">Transmembrane</keyword>
<feature type="compositionally biased region" description="Polar residues" evidence="1">
    <location>
        <begin position="132"/>
        <end position="141"/>
    </location>
</feature>
<comment type="caution">
    <text evidence="3">The sequence shown here is derived from an EMBL/GenBank/DDBJ whole genome shotgun (WGS) entry which is preliminary data.</text>
</comment>
<proteinExistence type="predicted"/>
<dbReference type="SUPFAM" id="SSF54523">
    <property type="entry name" value="Pili subunits"/>
    <property type="match status" value="1"/>
</dbReference>
<feature type="transmembrane region" description="Helical" evidence="2">
    <location>
        <begin position="12"/>
        <end position="34"/>
    </location>
</feature>
<evidence type="ECO:0000313" key="3">
    <source>
        <dbReference type="EMBL" id="OGC55408.1"/>
    </source>
</evidence>
<keyword evidence="2" id="KW-0472">Membrane</keyword>
<reference evidence="3 4" key="1">
    <citation type="journal article" date="2016" name="Nat. Commun.">
        <title>Thousands of microbial genomes shed light on interconnected biogeochemical processes in an aquifer system.</title>
        <authorList>
            <person name="Anantharaman K."/>
            <person name="Brown C.T."/>
            <person name="Hug L.A."/>
            <person name="Sharon I."/>
            <person name="Castelle C.J."/>
            <person name="Probst A.J."/>
            <person name="Thomas B.C."/>
            <person name="Singh A."/>
            <person name="Wilkins M.J."/>
            <person name="Karaoz U."/>
            <person name="Brodie E.L."/>
            <person name="Williams K.H."/>
            <person name="Hubbard S.S."/>
            <person name="Banfield J.F."/>
        </authorList>
    </citation>
    <scope>NUCLEOTIDE SEQUENCE [LARGE SCALE GENOMIC DNA]</scope>
</reference>
<dbReference type="AlphaFoldDB" id="A0A1F4VEL0"/>
<evidence type="ECO:0000256" key="1">
    <source>
        <dbReference type="SAM" id="MobiDB-lite"/>
    </source>
</evidence>
<dbReference type="Gene3D" id="3.30.700.10">
    <property type="entry name" value="Glycoprotein, Type 4 Pilin"/>
    <property type="match status" value="1"/>
</dbReference>
<accession>A0A1F4VEL0</accession>
<evidence type="ECO:0000256" key="2">
    <source>
        <dbReference type="SAM" id="Phobius"/>
    </source>
</evidence>
<name>A0A1F4VEL0_UNCKA</name>
<evidence type="ECO:0008006" key="5">
    <source>
        <dbReference type="Google" id="ProtNLM"/>
    </source>
</evidence>
<evidence type="ECO:0000313" key="4">
    <source>
        <dbReference type="Proteomes" id="UP000176504"/>
    </source>
</evidence>
<dbReference type="EMBL" id="MEVI01000002">
    <property type="protein sequence ID" value="OGC55408.1"/>
    <property type="molecule type" value="Genomic_DNA"/>
</dbReference>
<dbReference type="InterPro" id="IPR012902">
    <property type="entry name" value="N_methyl_site"/>
</dbReference>
<dbReference type="InterPro" id="IPR045584">
    <property type="entry name" value="Pilin-like"/>
</dbReference>
<dbReference type="NCBIfam" id="TIGR02532">
    <property type="entry name" value="IV_pilin_GFxxxE"/>
    <property type="match status" value="1"/>
</dbReference>
<feature type="region of interest" description="Disordered" evidence="1">
    <location>
        <begin position="121"/>
        <end position="141"/>
    </location>
</feature>